<organism evidence="1 2">
    <name type="scientific">Agrobacterium burrii</name>
    <dbReference type="NCBI Taxonomy" id="2815339"/>
    <lineage>
        <taxon>Bacteria</taxon>
        <taxon>Pseudomonadati</taxon>
        <taxon>Pseudomonadota</taxon>
        <taxon>Alphaproteobacteria</taxon>
        <taxon>Hyphomicrobiales</taxon>
        <taxon>Rhizobiaceae</taxon>
        <taxon>Rhizobium/Agrobacterium group</taxon>
        <taxon>Agrobacterium</taxon>
        <taxon>Agrobacterium tumefaciens complex</taxon>
    </lineage>
</organism>
<dbReference type="Proteomes" id="UP000664699">
    <property type="component" value="Unassembled WGS sequence"/>
</dbReference>
<sequence length="187" mass="19759">MKILRAADYKSMPWKNGGGVTVEIAVHPPGASVDEFDWRISMATVAQDGPFSIFSGIDRTLAIIEGNGMALTIAGHDPVPLTTGSAPLPFPADVPVDATLMDGAIVDLNIMTRRSSLKHNVQRLSGSLSVEAAPGTSLVLALDPLQVANNSDIVHLNRLDSMIIEDGSPFTIEAAKGAFFLISLQPI</sequence>
<dbReference type="RefSeq" id="WP_207133100.1">
    <property type="nucleotide sequence ID" value="NZ_JAFLNA010000002.1"/>
</dbReference>
<dbReference type="PANTHER" id="PTHR37943:SF1">
    <property type="entry name" value="PROTEIN VES"/>
    <property type="match status" value="1"/>
</dbReference>
<protein>
    <submittedName>
        <fullName evidence="1">HutD family protein</fullName>
    </submittedName>
</protein>
<dbReference type="CDD" id="cd20293">
    <property type="entry name" value="cupin_HutD_N"/>
    <property type="match status" value="1"/>
</dbReference>
<dbReference type="Pfam" id="PF05962">
    <property type="entry name" value="HutD"/>
    <property type="match status" value="1"/>
</dbReference>
<keyword evidence="2" id="KW-1185">Reference proteome</keyword>
<accession>A0ABS3ECW9</accession>
<evidence type="ECO:0000313" key="2">
    <source>
        <dbReference type="Proteomes" id="UP000664699"/>
    </source>
</evidence>
<evidence type="ECO:0000313" key="1">
    <source>
        <dbReference type="EMBL" id="MBO0129812.1"/>
    </source>
</evidence>
<dbReference type="EMBL" id="JAFLNA010000002">
    <property type="protein sequence ID" value="MBO0129812.1"/>
    <property type="molecule type" value="Genomic_DNA"/>
</dbReference>
<comment type="caution">
    <text evidence="1">The sequence shown here is derived from an EMBL/GenBank/DDBJ whole genome shotgun (WGS) entry which is preliminary data.</text>
</comment>
<dbReference type="InterPro" id="IPR011051">
    <property type="entry name" value="RmlC_Cupin_sf"/>
</dbReference>
<gene>
    <name evidence="1" type="ORF">JZX89_03540</name>
</gene>
<dbReference type="PANTHER" id="PTHR37943">
    <property type="entry name" value="PROTEIN VES"/>
    <property type="match status" value="1"/>
</dbReference>
<dbReference type="InterPro" id="IPR014710">
    <property type="entry name" value="RmlC-like_jellyroll"/>
</dbReference>
<dbReference type="SUPFAM" id="SSF51182">
    <property type="entry name" value="RmlC-like cupins"/>
    <property type="match status" value="1"/>
</dbReference>
<dbReference type="InterPro" id="IPR010282">
    <property type="entry name" value="Uncharacterised_HutD/Ves"/>
</dbReference>
<dbReference type="Gene3D" id="2.60.120.10">
    <property type="entry name" value="Jelly Rolls"/>
    <property type="match status" value="1"/>
</dbReference>
<proteinExistence type="predicted"/>
<name>A0ABS3ECW9_9HYPH</name>
<reference evidence="1 2" key="1">
    <citation type="submission" date="2021-03" db="EMBL/GenBank/DDBJ databases">
        <title>Whole genome sequence of Agrobacterium sp. strain Rnr.</title>
        <authorList>
            <person name="Mafakheri H."/>
            <person name="Taghavi S.M."/>
            <person name="Nemanja K."/>
            <person name="Osdaghi E."/>
        </authorList>
    </citation>
    <scope>NUCLEOTIDE SEQUENCE [LARGE SCALE GENOMIC DNA]</scope>
    <source>
        <strain evidence="1 2">Rnr</strain>
    </source>
</reference>